<evidence type="ECO:0000313" key="1">
    <source>
        <dbReference type="EMBL" id="ART30417.1"/>
    </source>
</evidence>
<protein>
    <submittedName>
        <fullName evidence="1">Uncharacterized protein</fullName>
    </submittedName>
</protein>
<reference evidence="1" key="1">
    <citation type="submission" date="2017-03" db="EMBL/GenBank/DDBJ databases">
        <title>The mitochondrial genome of the carnivorous plant Utricularia reniformis (Lentibulariaceae): structure, comparative analysis and evolutionary landmarks.</title>
        <authorList>
            <person name="Silva S.R."/>
            <person name="Alvarenga D.O."/>
            <person name="Michael T.P."/>
            <person name="Miranda V.F.O."/>
            <person name="Varani A.M."/>
        </authorList>
    </citation>
    <scope>NUCLEOTIDE SEQUENCE</scope>
</reference>
<sequence>MSYRGVGIAVSFKPLLLALHRNRSKRSNVEPRVQVNFGPQNSMSIRRLSSIQRLNALHAAVLLSEPPAFSFRLKRNLSLVECGTKDSIGSVWCVRLLSSALLVSLSFFSMLIDLLLTLSHKGGHLSRCIFPIGWGGLTRIGQIRRKQPIKERSGALADAVHDAELPTN</sequence>
<proteinExistence type="predicted"/>
<dbReference type="AlphaFoldDB" id="A0A1Y0AZ41"/>
<accession>A0A1Y0AZ41</accession>
<gene>
    <name evidence="1" type="ORF">AEK19_MT1927</name>
</gene>
<geneLocation type="mitochondrion" evidence="1"/>
<organism evidence="1">
    <name type="scientific">Utricularia reniformis</name>
    <dbReference type="NCBI Taxonomy" id="192314"/>
    <lineage>
        <taxon>Eukaryota</taxon>
        <taxon>Viridiplantae</taxon>
        <taxon>Streptophyta</taxon>
        <taxon>Embryophyta</taxon>
        <taxon>Tracheophyta</taxon>
        <taxon>Spermatophyta</taxon>
        <taxon>Magnoliopsida</taxon>
        <taxon>eudicotyledons</taxon>
        <taxon>Gunneridae</taxon>
        <taxon>Pentapetalae</taxon>
        <taxon>asterids</taxon>
        <taxon>lamiids</taxon>
        <taxon>Lamiales</taxon>
        <taxon>Lentibulariaceae</taxon>
        <taxon>Utricularia</taxon>
    </lineage>
</organism>
<dbReference type="EMBL" id="KY774314">
    <property type="protein sequence ID" value="ART30417.1"/>
    <property type="molecule type" value="Genomic_DNA"/>
</dbReference>
<keyword evidence="1" id="KW-0496">Mitochondrion</keyword>
<name>A0A1Y0AZ41_9LAMI</name>